<protein>
    <submittedName>
        <fullName evidence="7">Peptidase M28</fullName>
    </submittedName>
</protein>
<dbReference type="GO" id="GO:0006508">
    <property type="term" value="P:proteolysis"/>
    <property type="evidence" value="ECO:0007669"/>
    <property type="project" value="UniProtKB-KW"/>
</dbReference>
<dbReference type="RefSeq" id="WP_013020762.1">
    <property type="nucleotide sequence ID" value="NC_013947.1"/>
</dbReference>
<evidence type="ECO:0000313" key="8">
    <source>
        <dbReference type="Proteomes" id="UP000000844"/>
    </source>
</evidence>
<keyword evidence="4" id="KW-0378">Hydrolase</keyword>
<evidence type="ECO:0000313" key="7">
    <source>
        <dbReference type="EMBL" id="ADD45191.1"/>
    </source>
</evidence>
<evidence type="ECO:0000256" key="4">
    <source>
        <dbReference type="ARBA" id="ARBA00022801"/>
    </source>
</evidence>
<keyword evidence="3" id="KW-0479">Metal-binding</keyword>
<feature type="chain" id="PRO_5003048657" evidence="5">
    <location>
        <begin position="33"/>
        <end position="437"/>
    </location>
</feature>
<feature type="domain" description="P/Homo B" evidence="6">
    <location>
        <begin position="320"/>
        <end position="437"/>
    </location>
</feature>
<keyword evidence="8" id="KW-1185">Reference proteome</keyword>
<keyword evidence="5" id="KW-0732">Signal</keyword>
<dbReference type="MEROPS" id="M28.003"/>
<dbReference type="KEGG" id="sna:Snas_5560"/>
<dbReference type="OrthoDB" id="345880at2"/>
<dbReference type="EMBL" id="CP001778">
    <property type="protein sequence ID" value="ADD45191.1"/>
    <property type="molecule type" value="Genomic_DNA"/>
</dbReference>
<sequence length="437" mass="45995">MPRHRSRFAIALGAMAAAAMALSILSPTPASAEPADEATTAAAPDINVEDVKTHLSQFQSIASSNGGTRVAGSAGYDRSVDYVATALSNAGFQVTRQTCTSCNGSDQNVIADWPGGNTSTTIMFGAHLDSVSAGPGINDNASGSAALLEVALTLAEVKPTVAKHLRFAWWADEESGLRGSNYYVRTSGVSGIQAYVNLDMVGSTNAGYFVDNINGTYSAPFKNYFSSVGRAADEMGECCSDDGPFRNAGVPTSFLSTGASARKTTTQAQKWGGTAGQSFDPCYHQRCDSYPSNINVTAINHMADATAYGLWELAVDDDTQPPEGCANTNDADVAITDLATVTSSLGIAECGRQGGTASTVEVHIDHTWRGDLVLRLLAPDGTSYLLEDFNNNDQTDNVDKTYTVNLSGEAADGSWRLSVQDIARNDVGKIDTWTLTV</sequence>
<dbReference type="AlphaFoldDB" id="D3PWW7"/>
<accession>D3PWW7</accession>
<evidence type="ECO:0000256" key="3">
    <source>
        <dbReference type="ARBA" id="ARBA00022723"/>
    </source>
</evidence>
<dbReference type="GO" id="GO:0008235">
    <property type="term" value="F:metalloexopeptidase activity"/>
    <property type="evidence" value="ECO:0007669"/>
    <property type="project" value="InterPro"/>
</dbReference>
<dbReference type="GO" id="GO:0046872">
    <property type="term" value="F:metal ion binding"/>
    <property type="evidence" value="ECO:0007669"/>
    <property type="project" value="UniProtKB-KW"/>
</dbReference>
<dbReference type="InterPro" id="IPR008979">
    <property type="entry name" value="Galactose-bd-like_sf"/>
</dbReference>
<dbReference type="GO" id="GO:0004252">
    <property type="term" value="F:serine-type endopeptidase activity"/>
    <property type="evidence" value="ECO:0007669"/>
    <property type="project" value="InterPro"/>
</dbReference>
<dbReference type="eggNOG" id="COG4935">
    <property type="taxonomic scope" value="Bacteria"/>
</dbReference>
<dbReference type="SUPFAM" id="SSF49785">
    <property type="entry name" value="Galactose-binding domain-like"/>
    <property type="match status" value="1"/>
</dbReference>
<dbReference type="FunFam" id="3.40.630.10:FF:000066">
    <property type="entry name" value="M28 family peptidase"/>
    <property type="match status" value="1"/>
</dbReference>
<evidence type="ECO:0000256" key="2">
    <source>
        <dbReference type="ARBA" id="ARBA00022670"/>
    </source>
</evidence>
<dbReference type="SUPFAM" id="SSF53187">
    <property type="entry name" value="Zn-dependent exopeptidases"/>
    <property type="match status" value="1"/>
</dbReference>
<feature type="signal peptide" evidence="5">
    <location>
        <begin position="1"/>
        <end position="32"/>
    </location>
</feature>
<name>D3PWW7_STANL</name>
<dbReference type="Pfam" id="PF01483">
    <property type="entry name" value="P_proprotein"/>
    <property type="match status" value="1"/>
</dbReference>
<dbReference type="Pfam" id="PF04389">
    <property type="entry name" value="Peptidase_M28"/>
    <property type="match status" value="1"/>
</dbReference>
<dbReference type="PROSITE" id="PS51829">
    <property type="entry name" value="P_HOMO_B"/>
    <property type="match status" value="1"/>
</dbReference>
<reference evidence="7 8" key="1">
    <citation type="journal article" date="2009" name="Stand. Genomic Sci.">
        <title>Complete genome sequence of Stackebrandtia nassauensis type strain (LLR-40K-21).</title>
        <authorList>
            <person name="Munk C."/>
            <person name="Lapidus A."/>
            <person name="Copeland A."/>
            <person name="Jando M."/>
            <person name="Mayilraj S."/>
            <person name="Glavina Del Rio T."/>
            <person name="Nolan M."/>
            <person name="Chen F."/>
            <person name="Lucas S."/>
            <person name="Tice H."/>
            <person name="Cheng J.F."/>
            <person name="Han C."/>
            <person name="Detter J.C."/>
            <person name="Bruce D."/>
            <person name="Goodwin L."/>
            <person name="Chain P."/>
            <person name="Pitluck S."/>
            <person name="Goker M."/>
            <person name="Ovchinikova G."/>
            <person name="Pati A."/>
            <person name="Ivanova N."/>
            <person name="Mavromatis K."/>
            <person name="Chen A."/>
            <person name="Palaniappan K."/>
            <person name="Land M."/>
            <person name="Hauser L."/>
            <person name="Chang Y.J."/>
            <person name="Jeffries C.D."/>
            <person name="Bristow J."/>
            <person name="Eisen J.A."/>
            <person name="Markowitz V."/>
            <person name="Hugenholtz P."/>
            <person name="Kyrpides N.C."/>
            <person name="Klenk H.P."/>
        </authorList>
    </citation>
    <scope>NUCLEOTIDE SEQUENCE [LARGE SCALE GENOMIC DNA]</scope>
    <source>
        <strain evidence="8">DSM 44728 / CIP 108903 / NRRL B-16338 / NBRC 102104 / LLR-40K-21</strain>
    </source>
</reference>
<dbReference type="STRING" id="446470.Snas_5560"/>
<dbReference type="InterPro" id="IPR007484">
    <property type="entry name" value="Peptidase_M28"/>
</dbReference>
<gene>
    <name evidence="7" type="ordered locus">Snas_5560</name>
</gene>
<dbReference type="InterPro" id="IPR045175">
    <property type="entry name" value="M28_fam"/>
</dbReference>
<dbReference type="PANTHER" id="PTHR12147:SF26">
    <property type="entry name" value="PEPTIDASE M28 DOMAIN-CONTAINING PROTEIN"/>
    <property type="match status" value="1"/>
</dbReference>
<proteinExistence type="inferred from homology"/>
<dbReference type="HOGENOM" id="CLU_024336_2_0_11"/>
<dbReference type="PANTHER" id="PTHR12147">
    <property type="entry name" value="METALLOPEPTIDASE M28 FAMILY MEMBER"/>
    <property type="match status" value="1"/>
</dbReference>
<evidence type="ECO:0000256" key="1">
    <source>
        <dbReference type="ARBA" id="ARBA00005957"/>
    </source>
</evidence>
<comment type="similarity">
    <text evidence="1">Belongs to the peptidase M28 family. M28A subfamily.</text>
</comment>
<evidence type="ECO:0000259" key="6">
    <source>
        <dbReference type="PROSITE" id="PS51829"/>
    </source>
</evidence>
<organism evidence="7 8">
    <name type="scientific">Stackebrandtia nassauensis (strain DSM 44728 / CIP 108903 / NRRL B-16338 / NBRC 102104 / LLR-40K-21)</name>
    <dbReference type="NCBI Taxonomy" id="446470"/>
    <lineage>
        <taxon>Bacteria</taxon>
        <taxon>Bacillati</taxon>
        <taxon>Actinomycetota</taxon>
        <taxon>Actinomycetes</taxon>
        <taxon>Glycomycetales</taxon>
        <taxon>Glycomycetaceae</taxon>
        <taxon>Stackebrandtia</taxon>
    </lineage>
</organism>
<dbReference type="Gene3D" id="3.40.630.10">
    <property type="entry name" value="Zn peptidases"/>
    <property type="match status" value="1"/>
</dbReference>
<dbReference type="eggNOG" id="COG2234">
    <property type="taxonomic scope" value="Bacteria"/>
</dbReference>
<dbReference type="Gene3D" id="2.60.120.260">
    <property type="entry name" value="Galactose-binding domain-like"/>
    <property type="match status" value="1"/>
</dbReference>
<dbReference type="InterPro" id="IPR002884">
    <property type="entry name" value="P_dom"/>
</dbReference>
<keyword evidence="2" id="KW-0645">Protease</keyword>
<dbReference type="Proteomes" id="UP000000844">
    <property type="component" value="Chromosome"/>
</dbReference>
<evidence type="ECO:0000256" key="5">
    <source>
        <dbReference type="SAM" id="SignalP"/>
    </source>
</evidence>